<comment type="caution">
    <text evidence="2">The sequence shown here is derived from an EMBL/GenBank/DDBJ whole genome shotgun (WGS) entry which is preliminary data.</text>
</comment>
<proteinExistence type="predicted"/>
<dbReference type="AlphaFoldDB" id="B5VQV4"/>
<dbReference type="Proteomes" id="UP000008988">
    <property type="component" value="Unassembled WGS sequence"/>
</dbReference>
<sequence length="40" mass="4680">MQKLAVVMFPIKGAKRKVKEKESLLTTKTTTHQKKQEKYC</sequence>
<evidence type="ECO:0000313" key="3">
    <source>
        <dbReference type="Proteomes" id="UP000008988"/>
    </source>
</evidence>
<organism evidence="2 3">
    <name type="scientific">Saccharomyces cerevisiae (strain AWRI1631)</name>
    <name type="common">Baker's yeast</name>
    <dbReference type="NCBI Taxonomy" id="545124"/>
    <lineage>
        <taxon>Eukaryota</taxon>
        <taxon>Fungi</taxon>
        <taxon>Dikarya</taxon>
        <taxon>Ascomycota</taxon>
        <taxon>Saccharomycotina</taxon>
        <taxon>Saccharomycetes</taxon>
        <taxon>Saccharomycetales</taxon>
        <taxon>Saccharomycetaceae</taxon>
        <taxon>Saccharomyces</taxon>
    </lineage>
</organism>
<gene>
    <name evidence="2" type="ORF">AWRI1631_142320</name>
</gene>
<dbReference type="EMBL" id="ABSV01002011">
    <property type="protein sequence ID" value="EDZ69689.1"/>
    <property type="molecule type" value="Genomic_DNA"/>
</dbReference>
<evidence type="ECO:0000256" key="1">
    <source>
        <dbReference type="SAM" id="MobiDB-lite"/>
    </source>
</evidence>
<protein>
    <submittedName>
        <fullName evidence="2">Uncharacterized protein</fullName>
    </submittedName>
</protein>
<name>B5VQV4_YEAS6</name>
<accession>B5VQV4</accession>
<feature type="region of interest" description="Disordered" evidence="1">
    <location>
        <begin position="20"/>
        <end position="40"/>
    </location>
</feature>
<reference evidence="2 3" key="1">
    <citation type="journal article" date="2008" name="FEMS Yeast Res.">
        <title>Comparative genome analysis of a Saccharomyces cerevisiae wine strain.</title>
        <authorList>
            <person name="Borneman A.R."/>
            <person name="Forgan A.H."/>
            <person name="Pretorius I.S."/>
            <person name="Chambers P.J."/>
        </authorList>
    </citation>
    <scope>NUCLEOTIDE SEQUENCE [LARGE SCALE GENOMIC DNA]</scope>
    <source>
        <strain evidence="2 3">AWRI1631</strain>
    </source>
</reference>
<evidence type="ECO:0000313" key="2">
    <source>
        <dbReference type="EMBL" id="EDZ69689.1"/>
    </source>
</evidence>